<feature type="signal peptide" evidence="2">
    <location>
        <begin position="1"/>
        <end position="19"/>
    </location>
</feature>
<evidence type="ECO:0000313" key="3">
    <source>
        <dbReference type="EMBL" id="GAA5080937.1"/>
    </source>
</evidence>
<dbReference type="EMBL" id="BAABKY010000004">
    <property type="protein sequence ID" value="GAA5080937.1"/>
    <property type="molecule type" value="Genomic_DNA"/>
</dbReference>
<keyword evidence="4" id="KW-1185">Reference proteome</keyword>
<evidence type="ECO:0000256" key="1">
    <source>
        <dbReference type="SAM" id="MobiDB-lite"/>
    </source>
</evidence>
<gene>
    <name evidence="3" type="ORF">GCM10025759_30790</name>
</gene>
<feature type="chain" id="PRO_5045317357" evidence="2">
    <location>
        <begin position="20"/>
        <end position="142"/>
    </location>
</feature>
<reference evidence="4" key="1">
    <citation type="journal article" date="2019" name="Int. J. Syst. Evol. Microbiol.">
        <title>The Global Catalogue of Microorganisms (GCM) 10K type strain sequencing project: providing services to taxonomists for standard genome sequencing and annotation.</title>
        <authorList>
            <consortium name="The Broad Institute Genomics Platform"/>
            <consortium name="The Broad Institute Genome Sequencing Center for Infectious Disease"/>
            <person name="Wu L."/>
            <person name="Ma J."/>
        </authorList>
    </citation>
    <scope>NUCLEOTIDE SEQUENCE [LARGE SCALE GENOMIC DNA]</scope>
    <source>
        <strain evidence="4">JCM 19212</strain>
    </source>
</reference>
<feature type="region of interest" description="Disordered" evidence="1">
    <location>
        <begin position="52"/>
        <end position="94"/>
    </location>
</feature>
<evidence type="ECO:0000256" key="2">
    <source>
        <dbReference type="SAM" id="SignalP"/>
    </source>
</evidence>
<evidence type="ECO:0000313" key="4">
    <source>
        <dbReference type="Proteomes" id="UP001501083"/>
    </source>
</evidence>
<dbReference type="Proteomes" id="UP001501083">
    <property type="component" value="Unassembled WGS sequence"/>
</dbReference>
<protein>
    <submittedName>
        <fullName evidence="3">Uncharacterized protein</fullName>
    </submittedName>
</protein>
<proteinExistence type="predicted"/>
<organism evidence="3 4">
    <name type="scientific">Lysobacter panacisoli</name>
    <dbReference type="NCBI Taxonomy" id="1255263"/>
    <lineage>
        <taxon>Bacteria</taxon>
        <taxon>Pseudomonadati</taxon>
        <taxon>Pseudomonadota</taxon>
        <taxon>Gammaproteobacteria</taxon>
        <taxon>Lysobacterales</taxon>
        <taxon>Lysobacteraceae</taxon>
        <taxon>Lysobacter</taxon>
    </lineage>
</organism>
<accession>A0ABP9LQZ3</accession>
<name>A0ABP9LQZ3_9GAMM</name>
<keyword evidence="2" id="KW-0732">Signal</keyword>
<sequence length="142" mass="14955">MVKISMAVSLLLVSAVASAHSGSAVKVEGKRSQVSEHSLVRFDAGQMVAAGKKAAAPKAEEAKAEAPKQEEASLNPNEYKPKTQYDNTPYRFNMHQNGKKMTAEEFDAWMKSRGIRVAKGAPQAAPAAAQGGAAVATEAKGK</sequence>
<comment type="caution">
    <text evidence="3">The sequence shown here is derived from an EMBL/GenBank/DDBJ whole genome shotgun (WGS) entry which is preliminary data.</text>
</comment>
<dbReference type="RefSeq" id="WP_233264028.1">
    <property type="nucleotide sequence ID" value="NZ_BAABKY010000004.1"/>
</dbReference>
<feature type="compositionally biased region" description="Basic and acidic residues" evidence="1">
    <location>
        <begin position="58"/>
        <end position="71"/>
    </location>
</feature>